<keyword evidence="3" id="KW-1185">Reference proteome</keyword>
<reference evidence="2" key="1">
    <citation type="journal article" date="2023" name="Plant J.">
        <title>The genome of the king protea, Protea cynaroides.</title>
        <authorList>
            <person name="Chang J."/>
            <person name="Duong T.A."/>
            <person name="Schoeman C."/>
            <person name="Ma X."/>
            <person name="Roodt D."/>
            <person name="Barker N."/>
            <person name="Li Z."/>
            <person name="Van de Peer Y."/>
            <person name="Mizrachi E."/>
        </authorList>
    </citation>
    <scope>NUCLEOTIDE SEQUENCE</scope>
    <source>
        <tissue evidence="2">Young leaves</tissue>
    </source>
</reference>
<proteinExistence type="predicted"/>
<dbReference type="PANTHER" id="PTHR34779">
    <property type="entry name" value="OS09G0542900 PROTEIN"/>
    <property type="match status" value="1"/>
</dbReference>
<dbReference type="InterPro" id="IPR038796">
    <property type="entry name" value="At1g76070-like"/>
</dbReference>
<gene>
    <name evidence="2" type="ORF">NE237_005034</name>
</gene>
<protein>
    <submittedName>
        <fullName evidence="2">Uncharacterized protein</fullName>
    </submittedName>
</protein>
<dbReference type="Proteomes" id="UP001141806">
    <property type="component" value="Unassembled WGS sequence"/>
</dbReference>
<sequence>MEKQVRSKKNIFPFLPGAITFRKPHINPGHIRALFRINAGKSFFGPITSIIPVEARRKSRNGSFDGAEPTSPKVSCMGQIIQKHKKLKDKHKNLKNQSHKMVIFKSKPALSPRDSNEHESSPGDAKQRRSPFHLWWKLIES</sequence>
<evidence type="ECO:0000313" key="3">
    <source>
        <dbReference type="Proteomes" id="UP001141806"/>
    </source>
</evidence>
<name>A0A9Q0QTW5_9MAGN</name>
<dbReference type="PANTHER" id="PTHR34779:SF1">
    <property type="entry name" value="OS09G0542900 PROTEIN"/>
    <property type="match status" value="1"/>
</dbReference>
<feature type="compositionally biased region" description="Basic and acidic residues" evidence="1">
    <location>
        <begin position="114"/>
        <end position="127"/>
    </location>
</feature>
<dbReference type="AlphaFoldDB" id="A0A9Q0QTW5"/>
<comment type="caution">
    <text evidence="2">The sequence shown here is derived from an EMBL/GenBank/DDBJ whole genome shotgun (WGS) entry which is preliminary data.</text>
</comment>
<dbReference type="EMBL" id="JAMYWD010000005">
    <property type="protein sequence ID" value="KAJ4971935.1"/>
    <property type="molecule type" value="Genomic_DNA"/>
</dbReference>
<evidence type="ECO:0000313" key="2">
    <source>
        <dbReference type="EMBL" id="KAJ4971935.1"/>
    </source>
</evidence>
<dbReference type="OrthoDB" id="1926132at2759"/>
<feature type="region of interest" description="Disordered" evidence="1">
    <location>
        <begin position="88"/>
        <end position="128"/>
    </location>
</feature>
<accession>A0A9Q0QTW5</accession>
<organism evidence="2 3">
    <name type="scientific">Protea cynaroides</name>
    <dbReference type="NCBI Taxonomy" id="273540"/>
    <lineage>
        <taxon>Eukaryota</taxon>
        <taxon>Viridiplantae</taxon>
        <taxon>Streptophyta</taxon>
        <taxon>Embryophyta</taxon>
        <taxon>Tracheophyta</taxon>
        <taxon>Spermatophyta</taxon>
        <taxon>Magnoliopsida</taxon>
        <taxon>Proteales</taxon>
        <taxon>Proteaceae</taxon>
        <taxon>Protea</taxon>
    </lineage>
</organism>
<evidence type="ECO:0000256" key="1">
    <source>
        <dbReference type="SAM" id="MobiDB-lite"/>
    </source>
</evidence>
<feature type="compositionally biased region" description="Basic residues" evidence="1">
    <location>
        <begin position="88"/>
        <end position="98"/>
    </location>
</feature>